<dbReference type="SMART" id="SM00079">
    <property type="entry name" value="PBPe"/>
    <property type="match status" value="1"/>
</dbReference>
<gene>
    <name evidence="8" type="ORF">EV655_101282</name>
</gene>
<dbReference type="Gene3D" id="3.40.190.10">
    <property type="entry name" value="Periplasmic binding protein-like II"/>
    <property type="match status" value="2"/>
</dbReference>
<evidence type="ECO:0000313" key="9">
    <source>
        <dbReference type="Proteomes" id="UP000295142"/>
    </source>
</evidence>
<dbReference type="InterPro" id="IPR001638">
    <property type="entry name" value="Solute-binding_3/MltF_N"/>
</dbReference>
<name>A0A4R2KJM0_9RHOB</name>
<comment type="caution">
    <text evidence="8">The sequence shown here is derived from an EMBL/GenBank/DDBJ whole genome shotgun (WGS) entry which is preliminary data.</text>
</comment>
<keyword evidence="9" id="KW-1185">Reference proteome</keyword>
<comment type="similarity">
    <text evidence="2 4">Belongs to the bacterial solute-binding protein 3 family.</text>
</comment>
<dbReference type="InterPro" id="IPR018313">
    <property type="entry name" value="SBP_3_CS"/>
</dbReference>
<accession>A0A4R2KJM0</accession>
<evidence type="ECO:0000259" key="6">
    <source>
        <dbReference type="SMART" id="SM00062"/>
    </source>
</evidence>
<dbReference type="GO" id="GO:0016020">
    <property type="term" value="C:membrane"/>
    <property type="evidence" value="ECO:0007669"/>
    <property type="project" value="InterPro"/>
</dbReference>
<evidence type="ECO:0000256" key="2">
    <source>
        <dbReference type="ARBA" id="ARBA00010333"/>
    </source>
</evidence>
<evidence type="ECO:0000256" key="3">
    <source>
        <dbReference type="ARBA" id="ARBA00022729"/>
    </source>
</evidence>
<dbReference type="InterPro" id="IPR001320">
    <property type="entry name" value="Iontro_rcpt_C"/>
</dbReference>
<protein>
    <submittedName>
        <fullName evidence="8">Amino acid ABC transporter substrate-binding protein (PAAT family)</fullName>
    </submittedName>
</protein>
<dbReference type="PANTHER" id="PTHR35936">
    <property type="entry name" value="MEMBRANE-BOUND LYTIC MUREIN TRANSGLYCOSYLASE F"/>
    <property type="match status" value="1"/>
</dbReference>
<evidence type="ECO:0000259" key="7">
    <source>
        <dbReference type="SMART" id="SM00079"/>
    </source>
</evidence>
<dbReference type="PANTHER" id="PTHR35936:SF38">
    <property type="entry name" value="GLUTAMINE-BINDING PERIPLASMIC PROTEIN"/>
    <property type="match status" value="1"/>
</dbReference>
<dbReference type="CDD" id="cd13629">
    <property type="entry name" value="PBP2_Dsm1740"/>
    <property type="match status" value="1"/>
</dbReference>
<dbReference type="Pfam" id="PF00497">
    <property type="entry name" value="SBP_bac_3"/>
    <property type="match status" value="1"/>
</dbReference>
<dbReference type="GO" id="GO:0015276">
    <property type="term" value="F:ligand-gated monoatomic ion channel activity"/>
    <property type="evidence" value="ECO:0007669"/>
    <property type="project" value="InterPro"/>
</dbReference>
<evidence type="ECO:0000313" key="8">
    <source>
        <dbReference type="EMBL" id="TCO74121.1"/>
    </source>
</evidence>
<sequence>MKTLHILILAAVAALSFIKAPPALAQDAARALSSESVIETIKKRGALKVGLSTFVPWAMRDTNGELIGFEVDVATRLAEDMGVAVEFVPTAWDGIIPALLSGKFDVIIGGMTITPARNLTVNFTDPYAGSSLGVMASIKAAAGLAWPEGYDTPAVTFACRRGSTPCEYIRARFPNATLRQFDDQSQVIQEVMNGNAHAMISSQPEPAFLIYDNPETVFSPTDEPIQPSAEGFALRKGDPDALNFFDNWIRVNTANGFLAERHAYWFGGRPWADRVAQ</sequence>
<feature type="chain" id="PRO_5020577981" evidence="5">
    <location>
        <begin position="26"/>
        <end position="277"/>
    </location>
</feature>
<organism evidence="8 9">
    <name type="scientific">Rhodovulum euryhalinum</name>
    <dbReference type="NCBI Taxonomy" id="35805"/>
    <lineage>
        <taxon>Bacteria</taxon>
        <taxon>Pseudomonadati</taxon>
        <taxon>Pseudomonadota</taxon>
        <taxon>Alphaproteobacteria</taxon>
        <taxon>Rhodobacterales</taxon>
        <taxon>Paracoccaceae</taxon>
        <taxon>Rhodovulum</taxon>
    </lineage>
</organism>
<dbReference type="EMBL" id="SLWW01000001">
    <property type="protein sequence ID" value="TCO74121.1"/>
    <property type="molecule type" value="Genomic_DNA"/>
</dbReference>
<evidence type="ECO:0000256" key="5">
    <source>
        <dbReference type="SAM" id="SignalP"/>
    </source>
</evidence>
<dbReference type="AlphaFoldDB" id="A0A4R2KJM0"/>
<dbReference type="PROSITE" id="PS01039">
    <property type="entry name" value="SBP_BACTERIAL_3"/>
    <property type="match status" value="1"/>
</dbReference>
<proteinExistence type="inferred from homology"/>
<feature type="domain" description="Ionotropic glutamate receptor C-terminal" evidence="7">
    <location>
        <begin position="46"/>
        <end position="268"/>
    </location>
</feature>
<dbReference type="RefSeq" id="WP_165905231.1">
    <property type="nucleotide sequence ID" value="NZ_SLWW01000001.1"/>
</dbReference>
<comment type="subcellular location">
    <subcellularLocation>
        <location evidence="1">Cell envelope</location>
    </subcellularLocation>
</comment>
<feature type="signal peptide" evidence="5">
    <location>
        <begin position="1"/>
        <end position="25"/>
    </location>
</feature>
<evidence type="ECO:0000256" key="1">
    <source>
        <dbReference type="ARBA" id="ARBA00004196"/>
    </source>
</evidence>
<keyword evidence="3 5" id="KW-0732">Signal</keyword>
<dbReference type="SMART" id="SM00062">
    <property type="entry name" value="PBPb"/>
    <property type="match status" value="1"/>
</dbReference>
<reference evidence="8 9" key="1">
    <citation type="submission" date="2019-03" db="EMBL/GenBank/DDBJ databases">
        <title>Genomic Encyclopedia of Type Strains, Phase IV (KMG-IV): sequencing the most valuable type-strain genomes for metagenomic binning, comparative biology and taxonomic classification.</title>
        <authorList>
            <person name="Goeker M."/>
        </authorList>
    </citation>
    <scope>NUCLEOTIDE SEQUENCE [LARGE SCALE GENOMIC DNA]</scope>
    <source>
        <strain evidence="8 9">DSM 4868</strain>
    </source>
</reference>
<evidence type="ECO:0000256" key="4">
    <source>
        <dbReference type="RuleBase" id="RU003744"/>
    </source>
</evidence>
<dbReference type="Proteomes" id="UP000295142">
    <property type="component" value="Unassembled WGS sequence"/>
</dbReference>
<dbReference type="SUPFAM" id="SSF53850">
    <property type="entry name" value="Periplasmic binding protein-like II"/>
    <property type="match status" value="1"/>
</dbReference>
<dbReference type="GO" id="GO:0030313">
    <property type="term" value="C:cell envelope"/>
    <property type="evidence" value="ECO:0007669"/>
    <property type="project" value="UniProtKB-SubCell"/>
</dbReference>
<feature type="domain" description="Solute-binding protein family 3/N-terminal" evidence="6">
    <location>
        <begin position="46"/>
        <end position="269"/>
    </location>
</feature>